<dbReference type="AlphaFoldDB" id="A0A9D4GTQ5"/>
<comment type="caution">
    <text evidence="1">The sequence shown here is derived from an EMBL/GenBank/DDBJ whole genome shotgun (WGS) entry which is preliminary data.</text>
</comment>
<reference evidence="1" key="1">
    <citation type="journal article" date="2019" name="bioRxiv">
        <title>The Genome of the Zebra Mussel, Dreissena polymorpha: A Resource for Invasive Species Research.</title>
        <authorList>
            <person name="McCartney M.A."/>
            <person name="Auch B."/>
            <person name="Kono T."/>
            <person name="Mallez S."/>
            <person name="Zhang Y."/>
            <person name="Obille A."/>
            <person name="Becker A."/>
            <person name="Abrahante J.E."/>
            <person name="Garbe J."/>
            <person name="Badalamenti J.P."/>
            <person name="Herman A."/>
            <person name="Mangelson H."/>
            <person name="Liachko I."/>
            <person name="Sullivan S."/>
            <person name="Sone E.D."/>
            <person name="Koren S."/>
            <person name="Silverstein K.A.T."/>
            <person name="Beckman K.B."/>
            <person name="Gohl D.M."/>
        </authorList>
    </citation>
    <scope>NUCLEOTIDE SEQUENCE</scope>
    <source>
        <strain evidence="1">Duluth1</strain>
        <tissue evidence="1">Whole animal</tissue>
    </source>
</reference>
<evidence type="ECO:0000313" key="2">
    <source>
        <dbReference type="Proteomes" id="UP000828390"/>
    </source>
</evidence>
<dbReference type="Proteomes" id="UP000828390">
    <property type="component" value="Unassembled WGS sequence"/>
</dbReference>
<sequence>MLRLPSLPIHTLHCPIYDIETNILLDDVYCQRRYEIFESRPTLYNKVAVKVDMNKFIDSYTNDTGCLSFKYSDAVEEYVQINSQEKYNQMCNIVFKEAKISRNWFYKHSAFIINYNHTNISLTNEYFMHIPDHTYYKSPNGCHIVVPKVGKIFQQPSCEDAERVYKKNILQKMRATRLIEDC</sequence>
<keyword evidence="2" id="KW-1185">Reference proteome</keyword>
<gene>
    <name evidence="1" type="ORF">DPMN_124537</name>
</gene>
<dbReference type="EMBL" id="JAIWYP010000005">
    <property type="protein sequence ID" value="KAH3822747.1"/>
    <property type="molecule type" value="Genomic_DNA"/>
</dbReference>
<name>A0A9D4GTQ5_DREPO</name>
<protein>
    <submittedName>
        <fullName evidence="1">Uncharacterized protein</fullName>
    </submittedName>
</protein>
<proteinExistence type="predicted"/>
<reference evidence="1" key="2">
    <citation type="submission" date="2020-11" db="EMBL/GenBank/DDBJ databases">
        <authorList>
            <person name="McCartney M.A."/>
            <person name="Auch B."/>
            <person name="Kono T."/>
            <person name="Mallez S."/>
            <person name="Becker A."/>
            <person name="Gohl D.M."/>
            <person name="Silverstein K.A.T."/>
            <person name="Koren S."/>
            <person name="Bechman K.B."/>
            <person name="Herman A."/>
            <person name="Abrahante J.E."/>
            <person name="Garbe J."/>
        </authorList>
    </citation>
    <scope>NUCLEOTIDE SEQUENCE</scope>
    <source>
        <strain evidence="1">Duluth1</strain>
        <tissue evidence="1">Whole animal</tissue>
    </source>
</reference>
<accession>A0A9D4GTQ5</accession>
<evidence type="ECO:0000313" key="1">
    <source>
        <dbReference type="EMBL" id="KAH3822747.1"/>
    </source>
</evidence>
<organism evidence="1 2">
    <name type="scientific">Dreissena polymorpha</name>
    <name type="common">Zebra mussel</name>
    <name type="synonym">Mytilus polymorpha</name>
    <dbReference type="NCBI Taxonomy" id="45954"/>
    <lineage>
        <taxon>Eukaryota</taxon>
        <taxon>Metazoa</taxon>
        <taxon>Spiralia</taxon>
        <taxon>Lophotrochozoa</taxon>
        <taxon>Mollusca</taxon>
        <taxon>Bivalvia</taxon>
        <taxon>Autobranchia</taxon>
        <taxon>Heteroconchia</taxon>
        <taxon>Euheterodonta</taxon>
        <taxon>Imparidentia</taxon>
        <taxon>Neoheterodontei</taxon>
        <taxon>Myida</taxon>
        <taxon>Dreissenoidea</taxon>
        <taxon>Dreissenidae</taxon>
        <taxon>Dreissena</taxon>
    </lineage>
</organism>